<evidence type="ECO:0000256" key="1">
    <source>
        <dbReference type="PROSITE-ProRule" id="PRU00339"/>
    </source>
</evidence>
<dbReference type="Gene3D" id="1.25.40.10">
    <property type="entry name" value="Tetratricopeptide repeat domain"/>
    <property type="match status" value="1"/>
</dbReference>
<feature type="region of interest" description="Disordered" evidence="2">
    <location>
        <begin position="275"/>
        <end position="300"/>
    </location>
</feature>
<feature type="region of interest" description="Disordered" evidence="2">
    <location>
        <begin position="444"/>
        <end position="467"/>
    </location>
</feature>
<name>A0AAD1TZV3_EUPCR</name>
<dbReference type="InterPro" id="IPR019734">
    <property type="entry name" value="TPR_rpt"/>
</dbReference>
<keyword evidence="1" id="KW-0802">TPR repeat</keyword>
<comment type="caution">
    <text evidence="3">The sequence shown here is derived from an EMBL/GenBank/DDBJ whole genome shotgun (WGS) entry which is preliminary data.</text>
</comment>
<keyword evidence="4" id="KW-1185">Reference proteome</keyword>
<dbReference type="PROSITE" id="PS50005">
    <property type="entry name" value="TPR"/>
    <property type="match status" value="1"/>
</dbReference>
<feature type="compositionally biased region" description="Polar residues" evidence="2">
    <location>
        <begin position="287"/>
        <end position="300"/>
    </location>
</feature>
<dbReference type="SUPFAM" id="SSF48452">
    <property type="entry name" value="TPR-like"/>
    <property type="match status" value="1"/>
</dbReference>
<protein>
    <submittedName>
        <fullName evidence="3">Uncharacterized protein</fullName>
    </submittedName>
</protein>
<dbReference type="InterPro" id="IPR011990">
    <property type="entry name" value="TPR-like_helical_dom_sf"/>
</dbReference>
<reference evidence="3" key="1">
    <citation type="submission" date="2023-07" db="EMBL/GenBank/DDBJ databases">
        <authorList>
            <consortium name="AG Swart"/>
            <person name="Singh M."/>
            <person name="Singh A."/>
            <person name="Seah K."/>
            <person name="Emmerich C."/>
        </authorList>
    </citation>
    <scope>NUCLEOTIDE SEQUENCE</scope>
    <source>
        <strain evidence="3">DP1</strain>
    </source>
</reference>
<feature type="repeat" description="TPR" evidence="1">
    <location>
        <begin position="73"/>
        <end position="106"/>
    </location>
</feature>
<dbReference type="Proteomes" id="UP001295684">
    <property type="component" value="Unassembled WGS sequence"/>
</dbReference>
<feature type="region of interest" description="Disordered" evidence="2">
    <location>
        <begin position="349"/>
        <end position="396"/>
    </location>
</feature>
<gene>
    <name evidence="3" type="ORF">ECRASSUSDP1_LOCUS13</name>
</gene>
<dbReference type="AlphaFoldDB" id="A0AAD1TZV3"/>
<dbReference type="SMART" id="SM00028">
    <property type="entry name" value="TPR"/>
    <property type="match status" value="3"/>
</dbReference>
<feature type="compositionally biased region" description="Basic residues" evidence="2">
    <location>
        <begin position="447"/>
        <end position="465"/>
    </location>
</feature>
<sequence length="640" mass="73033">MSKNVLSQGPRSFKEVQEFLKHLLALNKSAMMKLKYQKYRSCHEILQNARDLVTVLARNKATAQSPKFCSVASITYNNLGCYYQKKNQNSQSIKYYQKSLTYTKNIEGDEVNLASTYLNICSLFSQMGDHEEAYRHGEVALKLLPIAYKKHKEQTDSNQLQESTERPNDSGLDNLLMTIVIAYYNVATECEFLGNNQEALKNFIRGYEWGSKTFGKDDDLVKKIRKCIFQIKKVLYKSGERGLPSTSSSKFSLMSKQSVGSILRKSMKNSNVLKKINPRSFSEKTNADNSIKRSQGGNDVSSLYNSSEITDIFTAHSAKNSSVSQKLRNSHIYQRSPEINQTNCYLQDERTSSRSKIGKKIQKGIRPFQPNKQLRVASLNDKEKGRNKSNASGGQEQAYLPAVPIIPMYGTNPLSTSMNLENKKLEIPGTSSESVRKSMKNSFFSPKTKKVPSKPKMKGSKRKSNRYAPTRPNIEVIVHAHEMNRSLESIHEESKQDSGINSATQERYLKTRQRYSNKIITKRKTRTQSKISFFETNFYNRNMNMNLTQEGIRRRSQKRGIDSIKSRINNISKVRNTPLNKEISGFDVASFNIKTTDNRNRRRERMNSSADSIDLVDPTISLPSHVRTTKIIPKIKKNVQ</sequence>
<evidence type="ECO:0000256" key="2">
    <source>
        <dbReference type="SAM" id="MobiDB-lite"/>
    </source>
</evidence>
<accession>A0AAD1TZV3</accession>
<evidence type="ECO:0000313" key="3">
    <source>
        <dbReference type="EMBL" id="CAI2358730.1"/>
    </source>
</evidence>
<dbReference type="EMBL" id="CAMPGE010000013">
    <property type="protein sequence ID" value="CAI2358730.1"/>
    <property type="molecule type" value="Genomic_DNA"/>
</dbReference>
<dbReference type="Pfam" id="PF13424">
    <property type="entry name" value="TPR_12"/>
    <property type="match status" value="1"/>
</dbReference>
<evidence type="ECO:0000313" key="4">
    <source>
        <dbReference type="Proteomes" id="UP001295684"/>
    </source>
</evidence>
<organism evidence="3 4">
    <name type="scientific">Euplotes crassus</name>
    <dbReference type="NCBI Taxonomy" id="5936"/>
    <lineage>
        <taxon>Eukaryota</taxon>
        <taxon>Sar</taxon>
        <taxon>Alveolata</taxon>
        <taxon>Ciliophora</taxon>
        <taxon>Intramacronucleata</taxon>
        <taxon>Spirotrichea</taxon>
        <taxon>Hypotrichia</taxon>
        <taxon>Euplotida</taxon>
        <taxon>Euplotidae</taxon>
        <taxon>Moneuplotes</taxon>
    </lineage>
</organism>
<proteinExistence type="predicted"/>